<feature type="compositionally biased region" description="Basic and acidic residues" evidence="4">
    <location>
        <begin position="22"/>
        <end position="34"/>
    </location>
</feature>
<dbReference type="InterPro" id="IPR010414">
    <property type="entry name" value="FRG1"/>
</dbReference>
<dbReference type="Pfam" id="PF06229">
    <property type="entry name" value="FRG1"/>
    <property type="match status" value="1"/>
</dbReference>
<evidence type="ECO:0008006" key="7">
    <source>
        <dbReference type="Google" id="ProtNLM"/>
    </source>
</evidence>
<evidence type="ECO:0000256" key="1">
    <source>
        <dbReference type="ARBA" id="ARBA00004604"/>
    </source>
</evidence>
<name>A0AAJ5YUD6_9BASI</name>
<dbReference type="AlphaFoldDB" id="A0AAJ5YUD6"/>
<evidence type="ECO:0000256" key="2">
    <source>
        <dbReference type="ARBA" id="ARBA00010878"/>
    </source>
</evidence>
<evidence type="ECO:0000313" key="5">
    <source>
        <dbReference type="EMBL" id="WFC99620.1"/>
    </source>
</evidence>
<keyword evidence="3" id="KW-0539">Nucleus</keyword>
<dbReference type="PANTHER" id="PTHR12928">
    <property type="entry name" value="FRG1 PROTEIN"/>
    <property type="match status" value="1"/>
</dbReference>
<evidence type="ECO:0000313" key="6">
    <source>
        <dbReference type="Proteomes" id="UP001219567"/>
    </source>
</evidence>
<gene>
    <name evidence="5" type="ORF">MYAM1_002365</name>
</gene>
<dbReference type="Proteomes" id="UP001219567">
    <property type="component" value="Chromosome 3"/>
</dbReference>
<dbReference type="PANTHER" id="PTHR12928:SF0">
    <property type="entry name" value="FSHD REGION GENE 1"/>
    <property type="match status" value="1"/>
</dbReference>
<comment type="similarity">
    <text evidence="2">Belongs to the FRG1 family.</text>
</comment>
<dbReference type="GO" id="GO:0051015">
    <property type="term" value="F:actin filament binding"/>
    <property type="evidence" value="ECO:0007669"/>
    <property type="project" value="TreeGrafter"/>
</dbReference>
<feature type="region of interest" description="Disordered" evidence="4">
    <location>
        <begin position="1"/>
        <end position="43"/>
    </location>
</feature>
<dbReference type="Gene3D" id="2.80.10.50">
    <property type="match status" value="1"/>
</dbReference>
<evidence type="ECO:0000256" key="3">
    <source>
        <dbReference type="ARBA" id="ARBA00023242"/>
    </source>
</evidence>
<sequence>MTSKSLRLTFKGDKPKRKKAKRSEPDSHRVYYKDDESDAEMYGGDDQAWVPVESPDELNGPTFIYKKTENANGIALSFNVPLSQVETSNVEPPELPAEAMEDGAMIVGADLAPLHVHQVWIANKLSGLEKWTLKSAPGTFLASDRFGSVTASNEARGPQEEWAVKLVEVAHARASDEPLPDSIVIGPRRGVAFQSAQGKWLALDQEPNEGKKRTVRADASEMDDSCVWDVSVQWKYRHAIRHAQLAAKKIARLDSGSVLDEERISRSRQGWNAGSKVRLAAGDRRELEQAQREGRLSEAMLDRRQKLKSDKYAWVSCSN</sequence>
<dbReference type="GO" id="GO:0071013">
    <property type="term" value="C:catalytic step 2 spliceosome"/>
    <property type="evidence" value="ECO:0007669"/>
    <property type="project" value="TreeGrafter"/>
</dbReference>
<dbReference type="EMBL" id="CP119945">
    <property type="protein sequence ID" value="WFC99620.1"/>
    <property type="molecule type" value="Genomic_DNA"/>
</dbReference>
<dbReference type="GO" id="GO:0005730">
    <property type="term" value="C:nucleolus"/>
    <property type="evidence" value="ECO:0007669"/>
    <property type="project" value="UniProtKB-SubCell"/>
</dbReference>
<proteinExistence type="inferred from homology"/>
<reference evidence="5 6" key="1">
    <citation type="submission" date="2023-03" db="EMBL/GenBank/DDBJ databases">
        <title>Mating type loci evolution in Malassezia.</title>
        <authorList>
            <person name="Coelho M.A."/>
        </authorList>
    </citation>
    <scope>NUCLEOTIDE SEQUENCE [LARGE SCALE GENOMIC DNA]</scope>
    <source>
        <strain evidence="5 6">CBS 9725</strain>
    </source>
</reference>
<protein>
    <recommendedName>
        <fullName evidence="7">Protein FRG1</fullName>
    </recommendedName>
</protein>
<accession>A0AAJ5YUD6</accession>
<dbReference type="SUPFAM" id="SSF50405">
    <property type="entry name" value="Actin-crosslinking proteins"/>
    <property type="match status" value="1"/>
</dbReference>
<organism evidence="5 6">
    <name type="scientific">Malassezia yamatoensis</name>
    <dbReference type="NCBI Taxonomy" id="253288"/>
    <lineage>
        <taxon>Eukaryota</taxon>
        <taxon>Fungi</taxon>
        <taxon>Dikarya</taxon>
        <taxon>Basidiomycota</taxon>
        <taxon>Ustilaginomycotina</taxon>
        <taxon>Malasseziomycetes</taxon>
        <taxon>Malasseziales</taxon>
        <taxon>Malasseziaceae</taxon>
        <taxon>Malassezia</taxon>
    </lineage>
</organism>
<dbReference type="CDD" id="cd23339">
    <property type="entry name" value="beta-trefoil_FSCN_fungal_FRG1-like"/>
    <property type="match status" value="1"/>
</dbReference>
<comment type="subcellular location">
    <subcellularLocation>
        <location evidence="1">Nucleus</location>
        <location evidence="1">Nucleolus</location>
    </subcellularLocation>
</comment>
<dbReference type="InterPro" id="IPR008999">
    <property type="entry name" value="Actin-crosslinking"/>
</dbReference>
<evidence type="ECO:0000256" key="4">
    <source>
        <dbReference type="SAM" id="MobiDB-lite"/>
    </source>
</evidence>
<keyword evidence="6" id="KW-1185">Reference proteome</keyword>